<protein>
    <recommendedName>
        <fullName evidence="2">Mab-21-like nucleotidyltransferase domain-containing protein</fullName>
    </recommendedName>
</protein>
<comment type="similarity">
    <text evidence="1">Belongs to the mab-21 family.</text>
</comment>
<reference evidence="3 4" key="2">
    <citation type="journal article" date="2010" name="Nucleic Acids Res.">
        <title>BeetleBase in 2010: revisions to provide comprehensive genomic information for Tribolium castaneum.</title>
        <authorList>
            <person name="Kim H.S."/>
            <person name="Murphy T."/>
            <person name="Xia J."/>
            <person name="Caragea D."/>
            <person name="Park Y."/>
            <person name="Beeman R.W."/>
            <person name="Lorenzen M.D."/>
            <person name="Butcher S."/>
            <person name="Manak J.R."/>
            <person name="Brown S.J."/>
        </authorList>
    </citation>
    <scope>NUCLEOTIDE SEQUENCE [LARGE SCALE GENOMIC DNA]</scope>
    <source>
        <strain evidence="3 4">Georgia GA2</strain>
    </source>
</reference>
<evidence type="ECO:0000313" key="4">
    <source>
        <dbReference type="Proteomes" id="UP000007266"/>
    </source>
</evidence>
<dbReference type="Gene3D" id="3.30.460.90">
    <property type="match status" value="1"/>
</dbReference>
<sequence length="405" mass="46768">MSEESKKYKIIENVLQKINSMSIALPDDETKRNNQLLQIVKRTVQKIRDKSVLFNNLYQDISYVGSFYDGLKIGSPNEYDLDCNLRFPKLAEATIEENNTPGFVHVVLKNLDALRKSESEAAKYPNLDKLLDGNRLSTKKTKSWVESLIDTAFHGNLKMDVNIDGTNCPIKIDIIKSGPALTIKLEGVHNLKKFELKIDFVPCFIFPADQWPKNGYRRNLSHNKMLRKYGEYIKRRNIPNYWHEKHNLIEDLREETAVCIANKVRNIGDHIERICSSNSGFYDIVNYFLKPHEFDLDSFKQEVSVGKKLLKRMESDKNLAQVSSNSDDSETSDFAKLENLCLQLASDQRKVVGLLERLGEDLEKKKTQDERIMRRIESKIDRLLAKITVEDFETNVTSDTVELTR</sequence>
<dbReference type="InParanoid" id="D7ELK1"/>
<dbReference type="InterPro" id="IPR046903">
    <property type="entry name" value="Mab-21-like_nuc_Trfase"/>
</dbReference>
<evidence type="ECO:0000313" key="3">
    <source>
        <dbReference type="EMBL" id="EFA12224.2"/>
    </source>
</evidence>
<accession>D7ELK1</accession>
<dbReference type="EMBL" id="KQ971776">
    <property type="protein sequence ID" value="EFA12224.2"/>
    <property type="molecule type" value="Genomic_DNA"/>
</dbReference>
<feature type="domain" description="Mab-21-like nucleotidyltransferase" evidence="2">
    <location>
        <begin position="67"/>
        <end position="222"/>
    </location>
</feature>
<dbReference type="Pfam" id="PF03281">
    <property type="entry name" value="Mab-21"/>
    <property type="match status" value="1"/>
</dbReference>
<keyword evidence="4" id="KW-1185">Reference proteome</keyword>
<dbReference type="PANTHER" id="PTHR10656">
    <property type="entry name" value="CELL FATE DETERMINING PROTEIN MAB21-RELATED"/>
    <property type="match status" value="1"/>
</dbReference>
<name>D7ELK1_TRICA</name>
<evidence type="ECO:0000259" key="2">
    <source>
        <dbReference type="Pfam" id="PF03281"/>
    </source>
</evidence>
<organism evidence="3 4">
    <name type="scientific">Tribolium castaneum</name>
    <name type="common">Red flour beetle</name>
    <dbReference type="NCBI Taxonomy" id="7070"/>
    <lineage>
        <taxon>Eukaryota</taxon>
        <taxon>Metazoa</taxon>
        <taxon>Ecdysozoa</taxon>
        <taxon>Arthropoda</taxon>
        <taxon>Hexapoda</taxon>
        <taxon>Insecta</taxon>
        <taxon>Pterygota</taxon>
        <taxon>Neoptera</taxon>
        <taxon>Endopterygota</taxon>
        <taxon>Coleoptera</taxon>
        <taxon>Polyphaga</taxon>
        <taxon>Cucujiformia</taxon>
        <taxon>Tenebrionidae</taxon>
        <taxon>Tenebrionidae incertae sedis</taxon>
        <taxon>Tribolium</taxon>
    </lineage>
</organism>
<dbReference type="Proteomes" id="UP000007266">
    <property type="component" value="Unassembled WGS sequence"/>
</dbReference>
<dbReference type="PANTHER" id="PTHR10656:SF42">
    <property type="entry name" value="CYCLIC GMP-AMP SYNTHASE-LIKE PROTEIN-RELATED"/>
    <property type="match status" value="1"/>
</dbReference>
<proteinExistence type="inferred from homology"/>
<evidence type="ECO:0000256" key="1">
    <source>
        <dbReference type="ARBA" id="ARBA00008307"/>
    </source>
</evidence>
<dbReference type="FunCoup" id="D7ELK1">
    <property type="interactions" value="12"/>
</dbReference>
<dbReference type="AlphaFoldDB" id="D7ELK1"/>
<reference evidence="3 4" key="1">
    <citation type="journal article" date="2008" name="Nature">
        <title>The genome of the model beetle and pest Tribolium castaneum.</title>
        <authorList>
            <consortium name="Tribolium Genome Sequencing Consortium"/>
            <person name="Richards S."/>
            <person name="Gibbs R.A."/>
            <person name="Weinstock G.M."/>
            <person name="Brown S.J."/>
            <person name="Denell R."/>
            <person name="Beeman R.W."/>
            <person name="Gibbs R."/>
            <person name="Beeman R.W."/>
            <person name="Brown S.J."/>
            <person name="Bucher G."/>
            <person name="Friedrich M."/>
            <person name="Grimmelikhuijzen C.J."/>
            <person name="Klingler M."/>
            <person name="Lorenzen M."/>
            <person name="Richards S."/>
            <person name="Roth S."/>
            <person name="Schroder R."/>
            <person name="Tautz D."/>
            <person name="Zdobnov E.M."/>
            <person name="Muzny D."/>
            <person name="Gibbs R.A."/>
            <person name="Weinstock G.M."/>
            <person name="Attaway T."/>
            <person name="Bell S."/>
            <person name="Buhay C.J."/>
            <person name="Chandrabose M.N."/>
            <person name="Chavez D."/>
            <person name="Clerk-Blankenburg K.P."/>
            <person name="Cree A."/>
            <person name="Dao M."/>
            <person name="Davis C."/>
            <person name="Chacko J."/>
            <person name="Dinh H."/>
            <person name="Dugan-Rocha S."/>
            <person name="Fowler G."/>
            <person name="Garner T.T."/>
            <person name="Garnes J."/>
            <person name="Gnirke A."/>
            <person name="Hawes A."/>
            <person name="Hernandez J."/>
            <person name="Hines S."/>
            <person name="Holder M."/>
            <person name="Hume J."/>
            <person name="Jhangiani S.N."/>
            <person name="Joshi V."/>
            <person name="Khan Z.M."/>
            <person name="Jackson L."/>
            <person name="Kovar C."/>
            <person name="Kowis A."/>
            <person name="Lee S."/>
            <person name="Lewis L.R."/>
            <person name="Margolis J."/>
            <person name="Morgan M."/>
            <person name="Nazareth L.V."/>
            <person name="Nguyen N."/>
            <person name="Okwuonu G."/>
            <person name="Parker D."/>
            <person name="Richards S."/>
            <person name="Ruiz S.J."/>
            <person name="Santibanez J."/>
            <person name="Savard J."/>
            <person name="Scherer S.E."/>
            <person name="Schneider B."/>
            <person name="Sodergren E."/>
            <person name="Tautz D."/>
            <person name="Vattahil S."/>
            <person name="Villasana D."/>
            <person name="White C.S."/>
            <person name="Wright R."/>
            <person name="Park Y."/>
            <person name="Beeman R.W."/>
            <person name="Lord J."/>
            <person name="Oppert B."/>
            <person name="Lorenzen M."/>
            <person name="Brown S."/>
            <person name="Wang L."/>
            <person name="Savard J."/>
            <person name="Tautz D."/>
            <person name="Richards S."/>
            <person name="Weinstock G."/>
            <person name="Gibbs R.A."/>
            <person name="Liu Y."/>
            <person name="Worley K."/>
            <person name="Weinstock G."/>
            <person name="Elsik C.G."/>
            <person name="Reese J.T."/>
            <person name="Elhaik E."/>
            <person name="Landan G."/>
            <person name="Graur D."/>
            <person name="Arensburger P."/>
            <person name="Atkinson P."/>
            <person name="Beeman R.W."/>
            <person name="Beidler J."/>
            <person name="Brown S.J."/>
            <person name="Demuth J.P."/>
            <person name="Drury D.W."/>
            <person name="Du Y.Z."/>
            <person name="Fujiwara H."/>
            <person name="Lorenzen M."/>
            <person name="Maselli V."/>
            <person name="Osanai M."/>
            <person name="Park Y."/>
            <person name="Robertson H.M."/>
            <person name="Tu Z."/>
            <person name="Wang J.J."/>
            <person name="Wang S."/>
            <person name="Richards S."/>
            <person name="Song H."/>
            <person name="Zhang L."/>
            <person name="Sodergren E."/>
            <person name="Werner D."/>
            <person name="Stanke M."/>
            <person name="Morgenstern B."/>
            <person name="Solovyev V."/>
            <person name="Kosarev P."/>
            <person name="Brown G."/>
            <person name="Chen H.C."/>
            <person name="Ermolaeva O."/>
            <person name="Hlavina W."/>
            <person name="Kapustin Y."/>
            <person name="Kiryutin B."/>
            <person name="Kitts P."/>
            <person name="Maglott D."/>
            <person name="Pruitt K."/>
            <person name="Sapojnikov V."/>
            <person name="Souvorov A."/>
            <person name="Mackey A.J."/>
            <person name="Waterhouse R.M."/>
            <person name="Wyder S."/>
            <person name="Zdobnov E.M."/>
            <person name="Zdobnov E.M."/>
            <person name="Wyder S."/>
            <person name="Kriventseva E.V."/>
            <person name="Kadowaki T."/>
            <person name="Bork P."/>
            <person name="Aranda M."/>
            <person name="Bao R."/>
            <person name="Beermann A."/>
            <person name="Berns N."/>
            <person name="Bolognesi R."/>
            <person name="Bonneton F."/>
            <person name="Bopp D."/>
            <person name="Brown S.J."/>
            <person name="Bucher G."/>
            <person name="Butts T."/>
            <person name="Chaumot A."/>
            <person name="Denell R.E."/>
            <person name="Ferrier D.E."/>
            <person name="Friedrich M."/>
            <person name="Gordon C.M."/>
            <person name="Jindra M."/>
            <person name="Klingler M."/>
            <person name="Lan Q."/>
            <person name="Lattorff H.M."/>
            <person name="Laudet V."/>
            <person name="von Levetsow C."/>
            <person name="Liu Z."/>
            <person name="Lutz R."/>
            <person name="Lynch J.A."/>
            <person name="da Fonseca R.N."/>
            <person name="Posnien N."/>
            <person name="Reuter R."/>
            <person name="Roth S."/>
            <person name="Savard J."/>
            <person name="Schinko J.B."/>
            <person name="Schmitt C."/>
            <person name="Schoppmeier M."/>
            <person name="Schroder R."/>
            <person name="Shippy T.D."/>
            <person name="Simonnet F."/>
            <person name="Marques-Souza H."/>
            <person name="Tautz D."/>
            <person name="Tomoyasu Y."/>
            <person name="Trauner J."/>
            <person name="Van der Zee M."/>
            <person name="Vervoort M."/>
            <person name="Wittkopp N."/>
            <person name="Wimmer E.A."/>
            <person name="Yang X."/>
            <person name="Jones A.K."/>
            <person name="Sattelle D.B."/>
            <person name="Ebert P.R."/>
            <person name="Nelson D."/>
            <person name="Scott J.G."/>
            <person name="Beeman R.W."/>
            <person name="Muthukrishnan S."/>
            <person name="Kramer K.J."/>
            <person name="Arakane Y."/>
            <person name="Beeman R.W."/>
            <person name="Zhu Q."/>
            <person name="Hogenkamp D."/>
            <person name="Dixit R."/>
            <person name="Oppert B."/>
            <person name="Jiang H."/>
            <person name="Zou Z."/>
            <person name="Marshall J."/>
            <person name="Elpidina E."/>
            <person name="Vinokurov K."/>
            <person name="Oppert C."/>
            <person name="Zou Z."/>
            <person name="Evans J."/>
            <person name="Lu Z."/>
            <person name="Zhao P."/>
            <person name="Sumathipala N."/>
            <person name="Altincicek B."/>
            <person name="Vilcinskas A."/>
            <person name="Williams M."/>
            <person name="Hultmark D."/>
            <person name="Hetru C."/>
            <person name="Jiang H."/>
            <person name="Grimmelikhuijzen C.J."/>
            <person name="Hauser F."/>
            <person name="Cazzamali G."/>
            <person name="Williamson M."/>
            <person name="Park Y."/>
            <person name="Li B."/>
            <person name="Tanaka Y."/>
            <person name="Predel R."/>
            <person name="Neupert S."/>
            <person name="Schachtner J."/>
            <person name="Verleyen P."/>
            <person name="Raible F."/>
            <person name="Bork P."/>
            <person name="Friedrich M."/>
            <person name="Walden K.K."/>
            <person name="Robertson H.M."/>
            <person name="Angeli S."/>
            <person name="Foret S."/>
            <person name="Bucher G."/>
            <person name="Schuetz S."/>
            <person name="Maleszka R."/>
            <person name="Wimmer E.A."/>
            <person name="Beeman R.W."/>
            <person name="Lorenzen M."/>
            <person name="Tomoyasu Y."/>
            <person name="Miller S.C."/>
            <person name="Grossmann D."/>
            <person name="Bucher G."/>
        </authorList>
    </citation>
    <scope>NUCLEOTIDE SEQUENCE [LARGE SCALE GENOMIC DNA]</scope>
    <source>
        <strain evidence="3 4">Georgia GA2</strain>
    </source>
</reference>
<dbReference type="HOGENOM" id="CLU_627531_0_0_1"/>
<gene>
    <name evidence="3" type="primary">AUGUSTUS-3.0.2_00013</name>
    <name evidence="3" type="ORF">TcasGA2_TC000013</name>
</gene>